<name>A0AAV8UIG4_9RHOD</name>
<evidence type="ECO:0000313" key="1">
    <source>
        <dbReference type="EMBL" id="KAJ8901112.1"/>
    </source>
</evidence>
<keyword evidence="2" id="KW-1185">Reference proteome</keyword>
<dbReference type="Proteomes" id="UP001157974">
    <property type="component" value="Unassembled WGS sequence"/>
</dbReference>
<protein>
    <submittedName>
        <fullName evidence="1">Uncharacterized protein</fullName>
    </submittedName>
</protein>
<proteinExistence type="predicted"/>
<organism evidence="1 2">
    <name type="scientific">Rhodosorus marinus</name>
    <dbReference type="NCBI Taxonomy" id="101924"/>
    <lineage>
        <taxon>Eukaryota</taxon>
        <taxon>Rhodophyta</taxon>
        <taxon>Stylonematophyceae</taxon>
        <taxon>Stylonematales</taxon>
        <taxon>Stylonemataceae</taxon>
        <taxon>Rhodosorus</taxon>
    </lineage>
</organism>
<dbReference type="EMBL" id="JAMWBK010000012">
    <property type="protein sequence ID" value="KAJ8901112.1"/>
    <property type="molecule type" value="Genomic_DNA"/>
</dbReference>
<comment type="caution">
    <text evidence="1">The sequence shown here is derived from an EMBL/GenBank/DDBJ whole genome shotgun (WGS) entry which is preliminary data.</text>
</comment>
<gene>
    <name evidence="1" type="ORF">NDN08_004972</name>
</gene>
<accession>A0AAV8UIG4</accession>
<sequence>MLKAEDVHCGRPDEVWIVKFGNFEELCDRIAYTEEQRASVFSFFLGGEAKLFLKMTEAKRFLVFCSMLSELPWALKFVGISSLPEVACED</sequence>
<evidence type="ECO:0000313" key="2">
    <source>
        <dbReference type="Proteomes" id="UP001157974"/>
    </source>
</evidence>
<reference evidence="1 2" key="1">
    <citation type="journal article" date="2023" name="Nat. Commun.">
        <title>Origin of minicircular mitochondrial genomes in red algae.</title>
        <authorList>
            <person name="Lee Y."/>
            <person name="Cho C.H."/>
            <person name="Lee Y.M."/>
            <person name="Park S.I."/>
            <person name="Yang J.H."/>
            <person name="West J.A."/>
            <person name="Bhattacharya D."/>
            <person name="Yoon H.S."/>
        </authorList>
    </citation>
    <scope>NUCLEOTIDE SEQUENCE [LARGE SCALE GENOMIC DNA]</scope>
    <source>
        <strain evidence="1 2">CCMP1338</strain>
        <tissue evidence="1">Whole cell</tissue>
    </source>
</reference>
<dbReference type="AlphaFoldDB" id="A0AAV8UIG4"/>